<protein>
    <recommendedName>
        <fullName evidence="1">VOC domain-containing protein</fullName>
    </recommendedName>
</protein>
<name>A0A917WAI8_9RHOB</name>
<organism evidence="2 3">
    <name type="scientific">Pseudooceanicola nanhaiensis</name>
    <dbReference type="NCBI Taxonomy" id="375761"/>
    <lineage>
        <taxon>Bacteria</taxon>
        <taxon>Pseudomonadati</taxon>
        <taxon>Pseudomonadota</taxon>
        <taxon>Alphaproteobacteria</taxon>
        <taxon>Rhodobacterales</taxon>
        <taxon>Paracoccaceae</taxon>
        <taxon>Pseudooceanicola</taxon>
    </lineage>
</organism>
<reference evidence="2" key="2">
    <citation type="submission" date="2020-09" db="EMBL/GenBank/DDBJ databases">
        <authorList>
            <person name="Sun Q."/>
            <person name="Zhou Y."/>
        </authorList>
    </citation>
    <scope>NUCLEOTIDE SEQUENCE</scope>
    <source>
        <strain evidence="2">CGMCC 1.6293</strain>
    </source>
</reference>
<dbReference type="RefSeq" id="WP_036538213.1">
    <property type="nucleotide sequence ID" value="NZ_BMLF01000001.1"/>
</dbReference>
<dbReference type="EMBL" id="BMLF01000001">
    <property type="protein sequence ID" value="GGL84379.1"/>
    <property type="molecule type" value="Genomic_DNA"/>
</dbReference>
<evidence type="ECO:0000313" key="3">
    <source>
        <dbReference type="Proteomes" id="UP000649829"/>
    </source>
</evidence>
<proteinExistence type="predicted"/>
<dbReference type="Gene3D" id="3.10.180.10">
    <property type="entry name" value="2,3-Dihydroxybiphenyl 1,2-Dioxygenase, domain 1"/>
    <property type="match status" value="1"/>
</dbReference>
<dbReference type="Pfam" id="PF22677">
    <property type="entry name" value="Ble-like_N"/>
    <property type="match status" value="1"/>
</dbReference>
<feature type="domain" description="VOC" evidence="1">
    <location>
        <begin position="7"/>
        <end position="132"/>
    </location>
</feature>
<gene>
    <name evidence="2" type="ORF">GCM10011534_02870</name>
</gene>
<evidence type="ECO:0000313" key="2">
    <source>
        <dbReference type="EMBL" id="GGL84379.1"/>
    </source>
</evidence>
<keyword evidence="3" id="KW-1185">Reference proteome</keyword>
<dbReference type="PROSITE" id="PS51819">
    <property type="entry name" value="VOC"/>
    <property type="match status" value="1"/>
</dbReference>
<dbReference type="Proteomes" id="UP000649829">
    <property type="component" value="Unassembled WGS sequence"/>
</dbReference>
<dbReference type="InterPro" id="IPR037523">
    <property type="entry name" value="VOC_core"/>
</dbReference>
<dbReference type="SUPFAM" id="SSF54593">
    <property type="entry name" value="Glyoxalase/Bleomycin resistance protein/Dihydroxybiphenyl dioxygenase"/>
    <property type="match status" value="1"/>
</dbReference>
<evidence type="ECO:0000259" key="1">
    <source>
        <dbReference type="PROSITE" id="PS51819"/>
    </source>
</evidence>
<dbReference type="InterPro" id="IPR053863">
    <property type="entry name" value="Glyoxy/Ble-like_N"/>
</dbReference>
<dbReference type="InterPro" id="IPR029068">
    <property type="entry name" value="Glyas_Bleomycin-R_OHBP_Dase"/>
</dbReference>
<dbReference type="AlphaFoldDB" id="A0A917WAI8"/>
<dbReference type="PANTHER" id="PTHR36503:SF2">
    <property type="entry name" value="BLR2408 PROTEIN"/>
    <property type="match status" value="1"/>
</dbReference>
<sequence length="148" mass="16050">MSTDYKQMIFLNIPVSDIARSRAFYAGLGFTFDERFCDEGGACVVISDTITLMILTHEKFAGFSPRPVSSPAESAQHLICLSSESRAAVDALLDKALASGGTDTGKTIEMGDYMYGRSFSDPDGHVFEIMWMDVDRAMAAWAPEAASA</sequence>
<accession>A0A917WAI8</accession>
<dbReference type="PANTHER" id="PTHR36503">
    <property type="entry name" value="BLR2520 PROTEIN"/>
    <property type="match status" value="1"/>
</dbReference>
<comment type="caution">
    <text evidence="2">The sequence shown here is derived from an EMBL/GenBank/DDBJ whole genome shotgun (WGS) entry which is preliminary data.</text>
</comment>
<reference evidence="2" key="1">
    <citation type="journal article" date="2014" name="Int. J. Syst. Evol. Microbiol.">
        <title>Complete genome sequence of Corynebacterium casei LMG S-19264T (=DSM 44701T), isolated from a smear-ripened cheese.</title>
        <authorList>
            <consortium name="US DOE Joint Genome Institute (JGI-PGF)"/>
            <person name="Walter F."/>
            <person name="Albersmeier A."/>
            <person name="Kalinowski J."/>
            <person name="Ruckert C."/>
        </authorList>
    </citation>
    <scope>NUCLEOTIDE SEQUENCE</scope>
    <source>
        <strain evidence="2">CGMCC 1.6293</strain>
    </source>
</reference>